<protein>
    <submittedName>
        <fullName evidence="1">821_t:CDS:1</fullName>
    </submittedName>
</protein>
<dbReference type="Proteomes" id="UP000789366">
    <property type="component" value="Unassembled WGS sequence"/>
</dbReference>
<gene>
    <name evidence="1" type="ORF">SPELUC_LOCUS1397</name>
</gene>
<proteinExistence type="predicted"/>
<dbReference type="EMBL" id="CAJVPW010000739">
    <property type="protein sequence ID" value="CAG8464246.1"/>
    <property type="molecule type" value="Genomic_DNA"/>
</dbReference>
<sequence>MPLETIWVCRNCFDKSHSIEISISKLESDIETRNGIETQK</sequence>
<organism evidence="1 2">
    <name type="scientific">Cetraspora pellucida</name>
    <dbReference type="NCBI Taxonomy" id="1433469"/>
    <lineage>
        <taxon>Eukaryota</taxon>
        <taxon>Fungi</taxon>
        <taxon>Fungi incertae sedis</taxon>
        <taxon>Mucoromycota</taxon>
        <taxon>Glomeromycotina</taxon>
        <taxon>Glomeromycetes</taxon>
        <taxon>Diversisporales</taxon>
        <taxon>Gigasporaceae</taxon>
        <taxon>Cetraspora</taxon>
    </lineage>
</organism>
<evidence type="ECO:0000313" key="1">
    <source>
        <dbReference type="EMBL" id="CAG8464246.1"/>
    </source>
</evidence>
<evidence type="ECO:0000313" key="2">
    <source>
        <dbReference type="Proteomes" id="UP000789366"/>
    </source>
</evidence>
<accession>A0ACA9KC30</accession>
<name>A0ACA9KC30_9GLOM</name>
<comment type="caution">
    <text evidence="1">The sequence shown here is derived from an EMBL/GenBank/DDBJ whole genome shotgun (WGS) entry which is preliminary data.</text>
</comment>
<reference evidence="1" key="1">
    <citation type="submission" date="2021-06" db="EMBL/GenBank/DDBJ databases">
        <authorList>
            <person name="Kallberg Y."/>
            <person name="Tangrot J."/>
            <person name="Rosling A."/>
        </authorList>
    </citation>
    <scope>NUCLEOTIDE SEQUENCE</scope>
    <source>
        <strain evidence="1">28 12/20/2015</strain>
    </source>
</reference>
<keyword evidence="2" id="KW-1185">Reference proteome</keyword>